<accession>A0ABR0AGL6</accession>
<evidence type="ECO:0000313" key="1">
    <source>
        <dbReference type="EMBL" id="KAK4024203.1"/>
    </source>
</evidence>
<evidence type="ECO:0000313" key="2">
    <source>
        <dbReference type="Proteomes" id="UP001234178"/>
    </source>
</evidence>
<proteinExistence type="predicted"/>
<keyword evidence="2" id="KW-1185">Reference proteome</keyword>
<organism evidence="1 2">
    <name type="scientific">Daphnia magna</name>
    <dbReference type="NCBI Taxonomy" id="35525"/>
    <lineage>
        <taxon>Eukaryota</taxon>
        <taxon>Metazoa</taxon>
        <taxon>Ecdysozoa</taxon>
        <taxon>Arthropoda</taxon>
        <taxon>Crustacea</taxon>
        <taxon>Branchiopoda</taxon>
        <taxon>Diplostraca</taxon>
        <taxon>Cladocera</taxon>
        <taxon>Anomopoda</taxon>
        <taxon>Daphniidae</taxon>
        <taxon>Daphnia</taxon>
    </lineage>
</organism>
<comment type="caution">
    <text evidence="1">The sequence shown here is derived from an EMBL/GenBank/DDBJ whole genome shotgun (WGS) entry which is preliminary data.</text>
</comment>
<reference evidence="1 2" key="1">
    <citation type="journal article" date="2023" name="Nucleic Acids Res.">
        <title>The hologenome of Daphnia magna reveals possible DNA methylation and microbiome-mediated evolution of the host genome.</title>
        <authorList>
            <person name="Chaturvedi A."/>
            <person name="Li X."/>
            <person name="Dhandapani V."/>
            <person name="Marshall H."/>
            <person name="Kissane S."/>
            <person name="Cuenca-Cambronero M."/>
            <person name="Asole G."/>
            <person name="Calvet F."/>
            <person name="Ruiz-Romero M."/>
            <person name="Marangio P."/>
            <person name="Guigo R."/>
            <person name="Rago D."/>
            <person name="Mirbahai L."/>
            <person name="Eastwood N."/>
            <person name="Colbourne J.K."/>
            <person name="Zhou J."/>
            <person name="Mallon E."/>
            <person name="Orsini L."/>
        </authorList>
    </citation>
    <scope>NUCLEOTIDE SEQUENCE [LARGE SCALE GENOMIC DNA]</scope>
    <source>
        <strain evidence="1">LRV0_1</strain>
    </source>
</reference>
<dbReference type="EMBL" id="JAOYFB010000037">
    <property type="protein sequence ID" value="KAK4024203.1"/>
    <property type="molecule type" value="Genomic_DNA"/>
</dbReference>
<name>A0ABR0AGL6_9CRUS</name>
<dbReference type="Proteomes" id="UP001234178">
    <property type="component" value="Unassembled WGS sequence"/>
</dbReference>
<protein>
    <submittedName>
        <fullName evidence="1">Uncharacterized protein</fullName>
    </submittedName>
</protein>
<gene>
    <name evidence="1" type="ORF">OUZ56_009590</name>
</gene>
<sequence length="78" mass="9024">MAVVNRNLSVPKVSEHFEFSDHFSMGSNDGGRLARLRNKGIKTRLTASRHISAQLSERVVFLRASLWHYYTKYKTIKD</sequence>